<evidence type="ECO:0000256" key="1">
    <source>
        <dbReference type="ARBA" id="ARBA00022448"/>
    </source>
</evidence>
<evidence type="ECO:0000313" key="9">
    <source>
        <dbReference type="Proteomes" id="UP000481583"/>
    </source>
</evidence>
<dbReference type="InterPro" id="IPR010496">
    <property type="entry name" value="AL/BT2_dom"/>
</dbReference>
<dbReference type="AlphaFoldDB" id="A0A6G4TW20"/>
<dbReference type="GO" id="GO:0016787">
    <property type="term" value="F:hydrolase activity"/>
    <property type="evidence" value="ECO:0007669"/>
    <property type="project" value="InterPro"/>
</dbReference>
<keyword evidence="2" id="KW-0479">Metal-binding</keyword>
<keyword evidence="3" id="KW-0249">Electron transport</keyword>
<dbReference type="Proteomes" id="UP000481583">
    <property type="component" value="Unassembled WGS sequence"/>
</dbReference>
<dbReference type="Gene3D" id="3.30.1920.20">
    <property type="match status" value="1"/>
</dbReference>
<proteinExistence type="predicted"/>
<accession>A0A6G4TW20</accession>
<dbReference type="GO" id="GO:0009055">
    <property type="term" value="F:electron transfer activity"/>
    <property type="evidence" value="ECO:0007669"/>
    <property type="project" value="InterPro"/>
</dbReference>
<evidence type="ECO:0000256" key="4">
    <source>
        <dbReference type="ARBA" id="ARBA00023008"/>
    </source>
</evidence>
<feature type="domain" description="3-keto-alpha-glucoside-1,2-lyase/3-keto-2-hydroxy-glucal hydratase" evidence="7">
    <location>
        <begin position="427"/>
        <end position="633"/>
    </location>
</feature>
<evidence type="ECO:0000259" key="6">
    <source>
        <dbReference type="Pfam" id="PF00127"/>
    </source>
</evidence>
<dbReference type="Gene3D" id="2.60.40.420">
    <property type="entry name" value="Cupredoxins - blue copper proteins"/>
    <property type="match status" value="1"/>
</dbReference>
<dbReference type="Gene3D" id="2.60.40.10">
    <property type="entry name" value="Immunoglobulins"/>
    <property type="match status" value="1"/>
</dbReference>
<dbReference type="InterPro" id="IPR000923">
    <property type="entry name" value="BlueCu_1"/>
</dbReference>
<keyword evidence="5" id="KW-0732">Signal</keyword>
<dbReference type="InterPro" id="IPR013783">
    <property type="entry name" value="Ig-like_fold"/>
</dbReference>
<dbReference type="GO" id="GO:0005507">
    <property type="term" value="F:copper ion binding"/>
    <property type="evidence" value="ECO:0007669"/>
    <property type="project" value="InterPro"/>
</dbReference>
<dbReference type="GO" id="GO:0005975">
    <property type="term" value="P:carbohydrate metabolic process"/>
    <property type="evidence" value="ECO:0007669"/>
    <property type="project" value="UniProtKB-ARBA"/>
</dbReference>
<keyword evidence="1" id="KW-0813">Transport</keyword>
<dbReference type="RefSeq" id="WP_165232407.1">
    <property type="nucleotide sequence ID" value="NZ_JAAKZV010000012.1"/>
</dbReference>
<protein>
    <submittedName>
        <fullName evidence="8">DUF1080 domain-containing protein</fullName>
    </submittedName>
</protein>
<sequence length="635" mass="67379">MSIRRALIALLVGCLALLSPGLTAQAADPDKERSEAAAQTLTWTADNSMTAYKTQPSTAVAGATTIVFENSAATGNTTGMTHTLTFDTSTPGYNHDVSVNLTASPNDAQGGKWQVDVNLTPGKYRFFCAIPGHEQMQGELIVTEGGPDTTPPETKAEVTGTKDTAGNYVGSATVNLAATDAGSGVDRIDYAVDGGEFSAYEAPVVVNTVGDHTVKYRATDKAGNVETEKSVAFKVVEAPGGDATPPEVAAEVTGEKNSAGYFKDMATVTLTATDNEGGSGVGKIEYSIGGGAFATYTAPFMVHALGTHTVTYKATDKAGNASEPKTVTFTIAPGDPDPDPNCAENDDRPIVFVGAETTGVPNRVTGTGCKINEVIQDEKAWPGHAAFVDHVKTLTAEWQGDGVLDKAEKAEIDDAAQRSDVGVDGKGYKTLFDGTQDTFGKWEQVGGGSFGLNGDGSMTSGTTKAGLGMLWYPQQKYGDFSLKLQFRDDAPSTSRANSGVFVRFPQPHDFPGESRPEWVAIKYGHEVQIFDGEYGDQYKTGSVYGFDVNNHGEGMATDKGVWNDYEIKVVGQHYSVYRNGILINEFHNTPGQLFSPPRADDPGTDGRQRVQGYVGLQVHGTTDVVSYRDVRIKAL</sequence>
<dbReference type="InterPro" id="IPR028871">
    <property type="entry name" value="BlueCu_1_BS"/>
</dbReference>
<dbReference type="Pfam" id="PF06439">
    <property type="entry name" value="3keto-disac_hyd"/>
    <property type="match status" value="1"/>
</dbReference>
<evidence type="ECO:0000256" key="2">
    <source>
        <dbReference type="ARBA" id="ARBA00022723"/>
    </source>
</evidence>
<dbReference type="Pfam" id="PF00127">
    <property type="entry name" value="Copper-bind"/>
    <property type="match status" value="1"/>
</dbReference>
<dbReference type="InterPro" id="IPR058094">
    <property type="entry name" value="Ig-like_OmpL47-like"/>
</dbReference>
<name>A0A6G4TW20_9ACTN</name>
<dbReference type="PROSITE" id="PS00196">
    <property type="entry name" value="COPPER_BLUE"/>
    <property type="match status" value="1"/>
</dbReference>
<keyword evidence="4" id="KW-0186">Copper</keyword>
<feature type="chain" id="PRO_5026080336" evidence="5">
    <location>
        <begin position="27"/>
        <end position="635"/>
    </location>
</feature>
<feature type="signal peptide" evidence="5">
    <location>
        <begin position="1"/>
        <end position="26"/>
    </location>
</feature>
<evidence type="ECO:0000256" key="5">
    <source>
        <dbReference type="SAM" id="SignalP"/>
    </source>
</evidence>
<reference evidence="8 9" key="1">
    <citation type="submission" date="2020-02" db="EMBL/GenBank/DDBJ databases">
        <title>Whole-genome analyses of novel actinobacteria.</title>
        <authorList>
            <person name="Sahin N."/>
        </authorList>
    </citation>
    <scope>NUCLEOTIDE SEQUENCE [LARGE SCALE GENOMIC DNA]</scope>
    <source>
        <strain evidence="8 9">A7024</strain>
    </source>
</reference>
<keyword evidence="9" id="KW-1185">Reference proteome</keyword>
<feature type="domain" description="Blue (type 1) copper" evidence="6">
    <location>
        <begin position="46"/>
        <end position="142"/>
    </location>
</feature>
<dbReference type="SUPFAM" id="SSF49503">
    <property type="entry name" value="Cupredoxins"/>
    <property type="match status" value="1"/>
</dbReference>
<evidence type="ECO:0000259" key="7">
    <source>
        <dbReference type="Pfam" id="PF06439"/>
    </source>
</evidence>
<comment type="caution">
    <text evidence="8">The sequence shown here is derived from an EMBL/GenBank/DDBJ whole genome shotgun (WGS) entry which is preliminary data.</text>
</comment>
<gene>
    <name evidence="8" type="ORF">G5C51_05225</name>
</gene>
<evidence type="ECO:0000313" key="8">
    <source>
        <dbReference type="EMBL" id="NGN63308.1"/>
    </source>
</evidence>
<dbReference type="EMBL" id="JAAKZV010000012">
    <property type="protein sequence ID" value="NGN63308.1"/>
    <property type="molecule type" value="Genomic_DNA"/>
</dbReference>
<evidence type="ECO:0000256" key="3">
    <source>
        <dbReference type="ARBA" id="ARBA00022982"/>
    </source>
</evidence>
<dbReference type="Gene3D" id="2.60.120.560">
    <property type="entry name" value="Exo-inulinase, domain 1"/>
    <property type="match status" value="1"/>
</dbReference>
<dbReference type="NCBIfam" id="NF047446">
    <property type="entry name" value="barrel_OmpL47"/>
    <property type="match status" value="2"/>
</dbReference>
<organism evidence="8 9">
    <name type="scientific">Streptomyces coryli</name>
    <dbReference type="NCBI Taxonomy" id="1128680"/>
    <lineage>
        <taxon>Bacteria</taxon>
        <taxon>Bacillati</taxon>
        <taxon>Actinomycetota</taxon>
        <taxon>Actinomycetes</taxon>
        <taxon>Kitasatosporales</taxon>
        <taxon>Streptomycetaceae</taxon>
        <taxon>Streptomyces</taxon>
    </lineage>
</organism>
<dbReference type="InterPro" id="IPR008972">
    <property type="entry name" value="Cupredoxin"/>
</dbReference>